<dbReference type="PANTHER" id="PTHR12499:SF22">
    <property type="entry name" value="OS02G0312500 PROTEIN"/>
    <property type="match status" value="1"/>
</dbReference>
<keyword evidence="1" id="KW-0175">Coiled coil</keyword>
<dbReference type="PANTHER" id="PTHR12499">
    <property type="entry name" value="OPTIC ATROPHY 3 PROTEIN OPA3"/>
    <property type="match status" value="1"/>
</dbReference>
<dbReference type="GO" id="GO:0019216">
    <property type="term" value="P:regulation of lipid metabolic process"/>
    <property type="evidence" value="ECO:0007669"/>
    <property type="project" value="TreeGrafter"/>
</dbReference>
<feature type="coiled-coil region" evidence="1">
    <location>
        <begin position="106"/>
        <end position="143"/>
    </location>
</feature>
<proteinExistence type="predicted"/>
<dbReference type="Pfam" id="PF07047">
    <property type="entry name" value="OPA3"/>
    <property type="match status" value="1"/>
</dbReference>
<dbReference type="AlphaFoldDB" id="A0AAW1WDI7"/>
<protein>
    <recommendedName>
        <fullName evidence="4">OPA3-like protein</fullName>
    </recommendedName>
</protein>
<reference evidence="2 3" key="1">
    <citation type="journal article" date="2023" name="G3 (Bethesda)">
        <title>A chromosome-length genome assembly and annotation of blackberry (Rubus argutus, cv. 'Hillquist').</title>
        <authorList>
            <person name="Bruna T."/>
            <person name="Aryal R."/>
            <person name="Dudchenko O."/>
            <person name="Sargent D.J."/>
            <person name="Mead D."/>
            <person name="Buti M."/>
            <person name="Cavallini A."/>
            <person name="Hytonen T."/>
            <person name="Andres J."/>
            <person name="Pham M."/>
            <person name="Weisz D."/>
            <person name="Mascagni F."/>
            <person name="Usai G."/>
            <person name="Natali L."/>
            <person name="Bassil N."/>
            <person name="Fernandez G.E."/>
            <person name="Lomsadze A."/>
            <person name="Armour M."/>
            <person name="Olukolu B."/>
            <person name="Poorten T."/>
            <person name="Britton C."/>
            <person name="Davik J."/>
            <person name="Ashrafi H."/>
            <person name="Aiden E.L."/>
            <person name="Borodovsky M."/>
            <person name="Worthington M."/>
        </authorList>
    </citation>
    <scope>NUCLEOTIDE SEQUENCE [LARGE SCALE GENOMIC DNA]</scope>
    <source>
        <strain evidence="2">PI 553951</strain>
    </source>
</reference>
<dbReference type="Proteomes" id="UP001457282">
    <property type="component" value="Unassembled WGS sequence"/>
</dbReference>
<accession>A0AAW1WDI7</accession>
<evidence type="ECO:0008006" key="4">
    <source>
        <dbReference type="Google" id="ProtNLM"/>
    </source>
</evidence>
<dbReference type="GO" id="GO:0005739">
    <property type="term" value="C:mitochondrion"/>
    <property type="evidence" value="ECO:0007669"/>
    <property type="project" value="TreeGrafter"/>
</dbReference>
<dbReference type="EMBL" id="JBEDUW010000006">
    <property type="protein sequence ID" value="KAK9922658.1"/>
    <property type="molecule type" value="Genomic_DNA"/>
</dbReference>
<evidence type="ECO:0000313" key="3">
    <source>
        <dbReference type="Proteomes" id="UP001457282"/>
    </source>
</evidence>
<name>A0AAW1WDI7_RUBAR</name>
<evidence type="ECO:0000313" key="2">
    <source>
        <dbReference type="EMBL" id="KAK9922658.1"/>
    </source>
</evidence>
<comment type="caution">
    <text evidence="2">The sequence shown here is derived from an EMBL/GenBank/DDBJ whole genome shotgun (WGS) entry which is preliminary data.</text>
</comment>
<evidence type="ECO:0000256" key="1">
    <source>
        <dbReference type="SAM" id="Coils"/>
    </source>
</evidence>
<gene>
    <name evidence="2" type="ORF">M0R45_031113</name>
</gene>
<organism evidence="2 3">
    <name type="scientific">Rubus argutus</name>
    <name type="common">Southern blackberry</name>
    <dbReference type="NCBI Taxonomy" id="59490"/>
    <lineage>
        <taxon>Eukaryota</taxon>
        <taxon>Viridiplantae</taxon>
        <taxon>Streptophyta</taxon>
        <taxon>Embryophyta</taxon>
        <taxon>Tracheophyta</taxon>
        <taxon>Spermatophyta</taxon>
        <taxon>Magnoliopsida</taxon>
        <taxon>eudicotyledons</taxon>
        <taxon>Gunneridae</taxon>
        <taxon>Pentapetalae</taxon>
        <taxon>rosids</taxon>
        <taxon>fabids</taxon>
        <taxon>Rosales</taxon>
        <taxon>Rosaceae</taxon>
        <taxon>Rosoideae</taxon>
        <taxon>Rosoideae incertae sedis</taxon>
        <taxon>Rubus</taxon>
    </lineage>
</organism>
<sequence length="176" mass="19970">MILPALKLGTLALKTICKPIANRLKKEAGLHPRFRQFILNIAQANHRFTTNVQRRIYGHSTDVAIRPLNEEKAVQAAAELLGELFVFTVAGTALVFEVQRSSRSEARKEELRRQELQAMKQRDEELEREVQLLKKKFEELEQLAKGRGIAGLFNFRHVQATDNGKGNPSLIPEKST</sequence>
<dbReference type="InterPro" id="IPR010754">
    <property type="entry name" value="OPA3-like"/>
</dbReference>
<keyword evidence="3" id="KW-1185">Reference proteome</keyword>